<keyword evidence="5" id="KW-0812">Transmembrane</keyword>
<name>W2UR30_9FLAO</name>
<dbReference type="InterPro" id="IPR051906">
    <property type="entry name" value="TolC-like"/>
</dbReference>
<keyword evidence="6" id="KW-0472">Membrane</keyword>
<reference evidence="8 9" key="2">
    <citation type="journal article" date="2016" name="Genome Announc.">
        <title>Draft Genome Sequence of Zhouia amylolytica AD3, Isolated from Tidal Flat Sediment.</title>
        <authorList>
            <person name="Jia B."/>
            <person name="Jin H.M."/>
            <person name="Lee H.J."/>
            <person name="Jeon C.O."/>
        </authorList>
    </citation>
    <scope>NUCLEOTIDE SEQUENCE [LARGE SCALE GENOMIC DNA]</scope>
    <source>
        <strain evidence="8 9">AD3</strain>
    </source>
</reference>
<dbReference type="InterPro" id="IPR003423">
    <property type="entry name" value="OMP_efflux"/>
</dbReference>
<organism evidence="8 9">
    <name type="scientific">Zhouia amylolytica AD3</name>
    <dbReference type="NCBI Taxonomy" id="1286632"/>
    <lineage>
        <taxon>Bacteria</taxon>
        <taxon>Pseudomonadati</taxon>
        <taxon>Bacteroidota</taxon>
        <taxon>Flavobacteriia</taxon>
        <taxon>Flavobacteriales</taxon>
        <taxon>Flavobacteriaceae</taxon>
        <taxon>Zhouia</taxon>
    </lineage>
</organism>
<keyword evidence="7" id="KW-0998">Cell outer membrane</keyword>
<keyword evidence="4" id="KW-1134">Transmembrane beta strand</keyword>
<evidence type="ECO:0000256" key="7">
    <source>
        <dbReference type="ARBA" id="ARBA00023237"/>
    </source>
</evidence>
<protein>
    <submittedName>
        <fullName evidence="8">Outer membrane efflux protein</fullName>
    </submittedName>
</protein>
<dbReference type="GO" id="GO:1990281">
    <property type="term" value="C:efflux pump complex"/>
    <property type="evidence" value="ECO:0007669"/>
    <property type="project" value="TreeGrafter"/>
</dbReference>
<dbReference type="Pfam" id="PF02321">
    <property type="entry name" value="OEP"/>
    <property type="match status" value="2"/>
</dbReference>
<dbReference type="SUPFAM" id="SSF56954">
    <property type="entry name" value="Outer membrane efflux proteins (OEP)"/>
    <property type="match status" value="1"/>
</dbReference>
<dbReference type="STRING" id="376730.SAMN04487906_0847"/>
<sequence>MKKLLIGIMLLICGIGLAQQSNYTLEQLINLAQGNAMSQKEAVLTLREAALDYEAIKAALKPQLNLKAQLPNFYKSSSAVTQPDGSISFLPISQDDSDLQLQLSKQIGPTNTRLFTEVNLQRYENFTADAVLYNSVPFRVGIQQGINTFNRFKWDKSLNQIDYQIALKNSEVNMEKVALEVVSGFFNLLLAQVSHEIAETNRDSNEKIYNIAKERYSLGVLSKADLYQLELQLNKSEEQLISAKRQLLSSDSALRRAVNVFSDQDNLFKVLVPQQVNHFFIDPDKAVTLAWNNRPEQLENERALMEAEMVLEQERKTRGLQMQLYGSVGVIGSGMDISTAYQNSKADVLVQLGLEVPIFDGGQRRIAIEKRKTQLAFNQAENTFREQSFKQRVRQLVIQFNEIQEELEWSQKNLDLAQKRYEIANQRYVLNGISVTDLTLAFAERDTTWRNHIILLQSYWTLYYTIRELTLYNFETSNYLYQ</sequence>
<dbReference type="GO" id="GO:0009279">
    <property type="term" value="C:cell outer membrane"/>
    <property type="evidence" value="ECO:0007669"/>
    <property type="project" value="UniProtKB-SubCell"/>
</dbReference>
<evidence type="ECO:0000256" key="1">
    <source>
        <dbReference type="ARBA" id="ARBA00004442"/>
    </source>
</evidence>
<dbReference type="RefSeq" id="WP_055725812.1">
    <property type="nucleotide sequence ID" value="NZ_AYXY01000019.1"/>
</dbReference>
<dbReference type="PANTHER" id="PTHR30026:SF20">
    <property type="entry name" value="OUTER MEMBRANE PROTEIN TOLC"/>
    <property type="match status" value="1"/>
</dbReference>
<dbReference type="GO" id="GO:0015562">
    <property type="term" value="F:efflux transmembrane transporter activity"/>
    <property type="evidence" value="ECO:0007669"/>
    <property type="project" value="InterPro"/>
</dbReference>
<dbReference type="Gene3D" id="1.20.1600.10">
    <property type="entry name" value="Outer membrane efflux proteins (OEP)"/>
    <property type="match status" value="1"/>
</dbReference>
<accession>W2UR30</accession>
<keyword evidence="3" id="KW-0813">Transport</keyword>
<dbReference type="PANTHER" id="PTHR30026">
    <property type="entry name" value="OUTER MEMBRANE PROTEIN TOLC"/>
    <property type="match status" value="1"/>
</dbReference>
<dbReference type="PATRIC" id="fig|1286632.3.peg.1469"/>
<dbReference type="AlphaFoldDB" id="W2UR30"/>
<evidence type="ECO:0000256" key="4">
    <source>
        <dbReference type="ARBA" id="ARBA00022452"/>
    </source>
</evidence>
<comment type="similarity">
    <text evidence="2">Belongs to the outer membrane factor (OMF) (TC 1.B.17) family.</text>
</comment>
<evidence type="ECO:0000256" key="5">
    <source>
        <dbReference type="ARBA" id="ARBA00022692"/>
    </source>
</evidence>
<gene>
    <name evidence="8" type="ORF">P278_14790</name>
</gene>
<dbReference type="Proteomes" id="UP000018850">
    <property type="component" value="Unassembled WGS sequence"/>
</dbReference>
<evidence type="ECO:0000313" key="8">
    <source>
        <dbReference type="EMBL" id="ETN95757.1"/>
    </source>
</evidence>
<evidence type="ECO:0000313" key="9">
    <source>
        <dbReference type="Proteomes" id="UP000018850"/>
    </source>
</evidence>
<comment type="subcellular location">
    <subcellularLocation>
        <location evidence="1">Cell outer membrane</location>
    </subcellularLocation>
</comment>
<dbReference type="eggNOG" id="COG1538">
    <property type="taxonomic scope" value="Bacteria"/>
</dbReference>
<dbReference type="GO" id="GO:0015288">
    <property type="term" value="F:porin activity"/>
    <property type="evidence" value="ECO:0007669"/>
    <property type="project" value="TreeGrafter"/>
</dbReference>
<comment type="caution">
    <text evidence="8">The sequence shown here is derived from an EMBL/GenBank/DDBJ whole genome shotgun (WGS) entry which is preliminary data.</text>
</comment>
<evidence type="ECO:0000256" key="3">
    <source>
        <dbReference type="ARBA" id="ARBA00022448"/>
    </source>
</evidence>
<dbReference type="EMBL" id="AYXY01000019">
    <property type="protein sequence ID" value="ETN95757.1"/>
    <property type="molecule type" value="Genomic_DNA"/>
</dbReference>
<reference evidence="9" key="1">
    <citation type="submission" date="2013-11" db="EMBL/GenBank/DDBJ databases">
        <title>Draft genome sequence from a member of Zhouia, isolated tidal flat.</title>
        <authorList>
            <person name="Jin H."/>
            <person name="Jeon C.O."/>
        </authorList>
    </citation>
    <scope>NUCLEOTIDE SEQUENCE [LARGE SCALE GENOMIC DNA]</scope>
    <source>
        <strain evidence="9">AD3</strain>
    </source>
</reference>
<keyword evidence="9" id="KW-1185">Reference proteome</keyword>
<proteinExistence type="inferred from homology"/>
<evidence type="ECO:0000256" key="6">
    <source>
        <dbReference type="ARBA" id="ARBA00023136"/>
    </source>
</evidence>
<evidence type="ECO:0000256" key="2">
    <source>
        <dbReference type="ARBA" id="ARBA00007613"/>
    </source>
</evidence>